<keyword evidence="12" id="KW-1185">Reference proteome</keyword>
<dbReference type="GO" id="GO:0016788">
    <property type="term" value="F:hydrolase activity, acting on ester bonds"/>
    <property type="evidence" value="ECO:0007669"/>
    <property type="project" value="InterPro"/>
</dbReference>
<dbReference type="SUPFAM" id="SSF53474">
    <property type="entry name" value="alpha/beta-Hydrolases"/>
    <property type="match status" value="1"/>
</dbReference>
<feature type="domain" description="Partial AB-hydrolase lipase" evidence="10">
    <location>
        <begin position="48"/>
        <end position="104"/>
    </location>
</feature>
<evidence type="ECO:0000256" key="9">
    <source>
        <dbReference type="SAM" id="SignalP"/>
    </source>
</evidence>
<evidence type="ECO:0000259" key="10">
    <source>
        <dbReference type="Pfam" id="PF04083"/>
    </source>
</evidence>
<sequence>MSKRLLAPVIVPVFLSLVLGHPISFIYEDLFLETWPFSKDPEILENATQIIRNYGFHVEEHYVKTADGYILCLIRMRNPNIELNKKVVFLQHGLLDSAHTWINNLRNQSLAFILADAGFDVWLGNSRGSTYSRKHEKYDTHHIEFWEFSWDQMAQFDLPASLYHVLQVSGSNTVGYVGHSQGAQIALAQFNRDPELQSHISLFVALAPVAYLGNIASPIRYIAPFARTVERVWDLFGHGEFLPSTRLLHFLAYFLCGRGHIPFVCTNVVYLLAGYDARNTNLTRLPVYIAHTPAGTSAKNMVHYCQGISTDQFQAFDYGKVKNLEIYGQKTPPKYDLSKFTVPTAVFSGGNDWLAVEKDVDRLIDQIKPAVISHINFPEYNHLDFVWGMDAAIVLYPEVLRLLNQY</sequence>
<evidence type="ECO:0000313" key="11">
    <source>
        <dbReference type="EMBL" id="KAG5444538.1"/>
    </source>
</evidence>
<evidence type="ECO:0000313" key="12">
    <source>
        <dbReference type="Proteomes" id="UP000286415"/>
    </source>
</evidence>
<evidence type="ECO:0000256" key="8">
    <source>
        <dbReference type="PIRSR" id="PIRSR000862-1"/>
    </source>
</evidence>
<reference evidence="11 12" key="2">
    <citation type="journal article" date="2021" name="Genomics">
        <title>High-quality reference genome for Clonorchis sinensis.</title>
        <authorList>
            <person name="Young N.D."/>
            <person name="Stroehlein A.J."/>
            <person name="Kinkar L."/>
            <person name="Wang T."/>
            <person name="Sohn W.M."/>
            <person name="Chang B.C.H."/>
            <person name="Kaur P."/>
            <person name="Weisz D."/>
            <person name="Dudchenko O."/>
            <person name="Aiden E.L."/>
            <person name="Korhonen P.K."/>
            <person name="Gasser R.B."/>
        </authorList>
    </citation>
    <scope>NUCLEOTIDE SEQUENCE [LARGE SCALE GENOMIC DNA]</scope>
    <source>
        <strain evidence="11">Cs-k2</strain>
    </source>
</reference>
<dbReference type="Pfam" id="PF04083">
    <property type="entry name" value="Abhydro_lipase"/>
    <property type="match status" value="1"/>
</dbReference>
<organism evidence="11 12">
    <name type="scientific">Clonorchis sinensis</name>
    <name type="common">Chinese liver fluke</name>
    <dbReference type="NCBI Taxonomy" id="79923"/>
    <lineage>
        <taxon>Eukaryota</taxon>
        <taxon>Metazoa</taxon>
        <taxon>Spiralia</taxon>
        <taxon>Lophotrochozoa</taxon>
        <taxon>Platyhelminthes</taxon>
        <taxon>Trematoda</taxon>
        <taxon>Digenea</taxon>
        <taxon>Opisthorchiida</taxon>
        <taxon>Opisthorchiata</taxon>
        <taxon>Opisthorchiidae</taxon>
        <taxon>Clonorchis</taxon>
    </lineage>
</organism>
<evidence type="ECO:0000256" key="7">
    <source>
        <dbReference type="PIRNR" id="PIRNR000862"/>
    </source>
</evidence>
<evidence type="ECO:0000256" key="3">
    <source>
        <dbReference type="ARBA" id="ARBA00022801"/>
    </source>
</evidence>
<dbReference type="Proteomes" id="UP000286415">
    <property type="component" value="Unassembled WGS sequence"/>
</dbReference>
<dbReference type="OrthoDB" id="9974421at2759"/>
<keyword evidence="6" id="KW-0325">Glycoprotein</keyword>
<dbReference type="EMBL" id="NIRI02000056">
    <property type="protein sequence ID" value="KAG5444538.1"/>
    <property type="molecule type" value="Genomic_DNA"/>
</dbReference>
<dbReference type="PIRSF" id="PIRSF000862">
    <property type="entry name" value="Steryl_ester_lip"/>
    <property type="match status" value="1"/>
</dbReference>
<evidence type="ECO:0000256" key="2">
    <source>
        <dbReference type="ARBA" id="ARBA00022729"/>
    </source>
</evidence>
<evidence type="ECO:0000256" key="6">
    <source>
        <dbReference type="ARBA" id="ARBA00023180"/>
    </source>
</evidence>
<dbReference type="AlphaFoldDB" id="A0A8T1M6E7"/>
<keyword evidence="2 9" id="KW-0732">Signal</keyword>
<evidence type="ECO:0000256" key="4">
    <source>
        <dbReference type="ARBA" id="ARBA00022963"/>
    </source>
</evidence>
<dbReference type="InterPro" id="IPR006693">
    <property type="entry name" value="AB_hydrolase_lipase"/>
</dbReference>
<proteinExistence type="inferred from homology"/>
<evidence type="ECO:0000256" key="5">
    <source>
        <dbReference type="ARBA" id="ARBA00023098"/>
    </source>
</evidence>
<dbReference type="PANTHER" id="PTHR11005">
    <property type="entry name" value="LYSOSOMAL ACID LIPASE-RELATED"/>
    <property type="match status" value="1"/>
</dbReference>
<dbReference type="GO" id="GO:0016042">
    <property type="term" value="P:lipid catabolic process"/>
    <property type="evidence" value="ECO:0007669"/>
    <property type="project" value="UniProtKB-KW"/>
</dbReference>
<dbReference type="InterPro" id="IPR029058">
    <property type="entry name" value="AB_hydrolase_fold"/>
</dbReference>
<evidence type="ECO:0000256" key="1">
    <source>
        <dbReference type="ARBA" id="ARBA00010701"/>
    </source>
</evidence>
<accession>A0A8T1M6E7</accession>
<dbReference type="FunFam" id="3.40.50.1820:FF:000021">
    <property type="entry name" value="Lipase"/>
    <property type="match status" value="1"/>
</dbReference>
<feature type="active site" description="Charge relay system" evidence="8">
    <location>
        <position position="382"/>
    </location>
</feature>
<feature type="chain" id="PRO_5035876335" description="Lipase" evidence="9">
    <location>
        <begin position="21"/>
        <end position="406"/>
    </location>
</feature>
<keyword evidence="3 7" id="KW-0378">Hydrolase</keyword>
<feature type="signal peptide" evidence="9">
    <location>
        <begin position="1"/>
        <end position="20"/>
    </location>
</feature>
<feature type="active site" description="Nucleophile" evidence="8">
    <location>
        <position position="180"/>
    </location>
</feature>
<dbReference type="Gene3D" id="3.40.50.1820">
    <property type="entry name" value="alpha/beta hydrolase"/>
    <property type="match status" value="1"/>
</dbReference>
<comment type="similarity">
    <text evidence="1 7">Belongs to the AB hydrolase superfamily. Lipase family.</text>
</comment>
<reference evidence="11 12" key="1">
    <citation type="journal article" date="2018" name="Biotechnol. Adv.">
        <title>Improved genomic resources and new bioinformatic workflow for the carcinogenic parasite Clonorchis sinensis: Biotechnological implications.</title>
        <authorList>
            <person name="Wang D."/>
            <person name="Korhonen P.K."/>
            <person name="Gasser R.B."/>
            <person name="Young N.D."/>
        </authorList>
    </citation>
    <scope>NUCLEOTIDE SEQUENCE [LARGE SCALE GENOMIC DNA]</scope>
    <source>
        <strain evidence="11">Cs-k2</strain>
    </source>
</reference>
<comment type="caution">
    <text evidence="11">The sequence shown here is derived from an EMBL/GenBank/DDBJ whole genome shotgun (WGS) entry which is preliminary data.</text>
</comment>
<keyword evidence="5" id="KW-0443">Lipid metabolism</keyword>
<keyword evidence="4 7" id="KW-0442">Lipid degradation</keyword>
<protein>
    <recommendedName>
        <fullName evidence="7">Lipase</fullName>
    </recommendedName>
</protein>
<gene>
    <name evidence="11" type="ORF">CSKR_108094</name>
</gene>
<feature type="active site" description="Charge relay system" evidence="8">
    <location>
        <position position="352"/>
    </location>
</feature>
<dbReference type="InterPro" id="IPR025483">
    <property type="entry name" value="Lipase_euk"/>
</dbReference>
<name>A0A8T1M6E7_CLOSI</name>